<dbReference type="EMBL" id="JACIJD010000032">
    <property type="protein sequence ID" value="MBB5696168.1"/>
    <property type="molecule type" value="Genomic_DNA"/>
</dbReference>
<dbReference type="PANTHER" id="PTHR42796">
    <property type="entry name" value="FUMARYLACETOACETATE HYDROLASE DOMAIN-CONTAINING PROTEIN 2A-RELATED"/>
    <property type="match status" value="1"/>
</dbReference>
<evidence type="ECO:0000313" key="4">
    <source>
        <dbReference type="Proteomes" id="UP000580654"/>
    </source>
</evidence>
<keyword evidence="2" id="KW-0479">Metal-binding</keyword>
<dbReference type="InterPro" id="IPR051121">
    <property type="entry name" value="FAH"/>
</dbReference>
<accession>A0A840Y4W8</accession>
<dbReference type="Gene3D" id="3.90.850.10">
    <property type="entry name" value="Fumarylacetoacetase-like, C-terminal domain"/>
    <property type="match status" value="1"/>
</dbReference>
<reference evidence="3 4" key="1">
    <citation type="submission" date="2020-08" db="EMBL/GenBank/DDBJ databases">
        <title>Genomic Encyclopedia of Type Strains, Phase IV (KMG-IV): sequencing the most valuable type-strain genomes for metagenomic binning, comparative biology and taxonomic classification.</title>
        <authorList>
            <person name="Goeker M."/>
        </authorList>
    </citation>
    <scope>NUCLEOTIDE SEQUENCE [LARGE SCALE GENOMIC DNA]</scope>
    <source>
        <strain evidence="3 4">DSM 25622</strain>
    </source>
</reference>
<name>A0A840Y4W8_9PROT</name>
<dbReference type="AlphaFoldDB" id="A0A840Y4W8"/>
<evidence type="ECO:0000256" key="1">
    <source>
        <dbReference type="ARBA" id="ARBA00010211"/>
    </source>
</evidence>
<dbReference type="GO" id="GO:0016787">
    <property type="term" value="F:hydrolase activity"/>
    <property type="evidence" value="ECO:0007669"/>
    <property type="project" value="UniProtKB-KW"/>
</dbReference>
<sequence>MPFPLTAARTLPDDGAAGVLAGRIWRPALERPSVVAIREAGAKAPVLSAVGTGLDAGLHPVTDWNNPEPEVVLAVSSGGAIVGASLGNDVNLRDVEGRSALLLGKAKDNNASCAIGPFLRLFDDTYSLDDVRRTVVSLLVEGPDGFALRGTSSLFQISRDPADLVRQMLNENHG</sequence>
<evidence type="ECO:0000313" key="3">
    <source>
        <dbReference type="EMBL" id="MBB5696168.1"/>
    </source>
</evidence>
<comment type="similarity">
    <text evidence="1">Belongs to the FAH family.</text>
</comment>
<comment type="caution">
    <text evidence="3">The sequence shown here is derived from an EMBL/GenBank/DDBJ whole genome shotgun (WGS) entry which is preliminary data.</text>
</comment>
<dbReference type="Proteomes" id="UP000580654">
    <property type="component" value="Unassembled WGS sequence"/>
</dbReference>
<proteinExistence type="inferred from homology"/>
<gene>
    <name evidence="3" type="ORF">FHS87_004238</name>
</gene>
<dbReference type="RefSeq" id="WP_376766449.1">
    <property type="nucleotide sequence ID" value="NZ_JACIJD010000032.1"/>
</dbReference>
<protein>
    <submittedName>
        <fullName evidence="3">Fumarylacetoacetate (FAA) hydrolase family protein</fullName>
    </submittedName>
</protein>
<dbReference type="InterPro" id="IPR036663">
    <property type="entry name" value="Fumarylacetoacetase_C_sf"/>
</dbReference>
<keyword evidence="4" id="KW-1185">Reference proteome</keyword>
<dbReference type="PANTHER" id="PTHR42796:SF7">
    <property type="entry name" value="2-DEHYDRO-3-DEOXY-D-ARABINONATE DEHYDRATASE"/>
    <property type="match status" value="1"/>
</dbReference>
<organism evidence="3 4">
    <name type="scientific">Muricoccus pecuniae</name>
    <dbReference type="NCBI Taxonomy" id="693023"/>
    <lineage>
        <taxon>Bacteria</taxon>
        <taxon>Pseudomonadati</taxon>
        <taxon>Pseudomonadota</taxon>
        <taxon>Alphaproteobacteria</taxon>
        <taxon>Acetobacterales</taxon>
        <taxon>Roseomonadaceae</taxon>
        <taxon>Muricoccus</taxon>
    </lineage>
</organism>
<dbReference type="SUPFAM" id="SSF56529">
    <property type="entry name" value="FAH"/>
    <property type="match status" value="1"/>
</dbReference>
<evidence type="ECO:0000256" key="2">
    <source>
        <dbReference type="ARBA" id="ARBA00022723"/>
    </source>
</evidence>
<keyword evidence="3" id="KW-0378">Hydrolase</keyword>
<dbReference type="GO" id="GO:0046872">
    <property type="term" value="F:metal ion binding"/>
    <property type="evidence" value="ECO:0007669"/>
    <property type="project" value="UniProtKB-KW"/>
</dbReference>